<dbReference type="Pfam" id="PF02784">
    <property type="entry name" value="Orn_Arg_deC_N"/>
    <property type="match status" value="1"/>
</dbReference>
<keyword evidence="2 8" id="KW-0210">Decarboxylase</keyword>
<dbReference type="InterPro" id="IPR000183">
    <property type="entry name" value="Orn/DAP/Arg_de-COase"/>
</dbReference>
<dbReference type="FunFam" id="3.20.20.10:FF:000003">
    <property type="entry name" value="Diaminopimelate decarboxylase"/>
    <property type="match status" value="1"/>
</dbReference>
<feature type="domain" description="Orn/DAP/Arg decarboxylase 2 N-terminal" evidence="10">
    <location>
        <begin position="56"/>
        <end position="299"/>
    </location>
</feature>
<dbReference type="FunCoup" id="E8N556">
    <property type="interactions" value="292"/>
</dbReference>
<keyword evidence="8" id="KW-0457">Lysine biosynthesis</keyword>
<keyword evidence="8" id="KW-0028">Amino-acid biosynthesis</keyword>
<organism evidence="11 12">
    <name type="scientific">Anaerolinea thermophila (strain DSM 14523 / JCM 11388 / NBRC 100420 / UNI-1)</name>
    <dbReference type="NCBI Taxonomy" id="926569"/>
    <lineage>
        <taxon>Bacteria</taxon>
        <taxon>Bacillati</taxon>
        <taxon>Chloroflexota</taxon>
        <taxon>Anaerolineae</taxon>
        <taxon>Anaerolineales</taxon>
        <taxon>Anaerolineaceae</taxon>
        <taxon>Anaerolinea</taxon>
    </lineage>
</organism>
<dbReference type="RefSeq" id="WP_013559952.1">
    <property type="nucleotide sequence ID" value="NC_014960.1"/>
</dbReference>
<dbReference type="PANTHER" id="PTHR43727:SF2">
    <property type="entry name" value="GROUP IV DECARBOXYLASE"/>
    <property type="match status" value="1"/>
</dbReference>
<comment type="pathway">
    <text evidence="8">Amino-acid biosynthesis; L-lysine biosynthesis via DAP pathway; L-lysine from DL-2,6-diaminopimelate: step 1/1.</text>
</comment>
<dbReference type="UniPathway" id="UPA00034">
    <property type="reaction ID" value="UER00027"/>
</dbReference>
<dbReference type="Pfam" id="PF00278">
    <property type="entry name" value="Orn_DAP_Arg_deC"/>
    <property type="match status" value="1"/>
</dbReference>
<dbReference type="InterPro" id="IPR029066">
    <property type="entry name" value="PLP-binding_barrel"/>
</dbReference>
<comment type="catalytic activity">
    <reaction evidence="8">
        <text>meso-2,6-diaminopimelate + H(+) = L-lysine + CO2</text>
        <dbReference type="Rhea" id="RHEA:15101"/>
        <dbReference type="ChEBI" id="CHEBI:15378"/>
        <dbReference type="ChEBI" id="CHEBI:16526"/>
        <dbReference type="ChEBI" id="CHEBI:32551"/>
        <dbReference type="ChEBI" id="CHEBI:57791"/>
        <dbReference type="EC" id="4.1.1.20"/>
    </reaction>
</comment>
<sequence>MSSILPLFPDNMVVSERGRINLSGFDILELAEKYSTPLYIYDAHTIFHNIDTLKDTLKKYYPGESIITYAAKAYFSLRFAQFIAKTEVGIDAVSENELIFALRAGIKPERIHLHGNNKTYAELDHAVQANIHAIVIDNFEDIEILERLSHKKSPISVWIRVNPEIDEIATHPYRNTGHSVSKFGLTIRDGQAETAIRMLMANPNFRLIGIHTHIGSQIFDTAPYKQAIGEMLKLARRCNWIPAEVCPGGGWGVPYRHDEMINNNIENWIREISIVIQEEYRGSNFLPRLILEPGRWIVARAGIAIYTVGRVKQFSNGEKLLAVDGGMGDNIRPPLYQAEYEAIVAENPLGSPTTCYRIVGRFCESGDELIHEIDLPEVQTGNHLIFPVSGAYHLSMASNYNLFARPAVLWVENGSVNVLQERENLFTGWWV</sequence>
<evidence type="ECO:0000256" key="3">
    <source>
        <dbReference type="ARBA" id="ARBA00022898"/>
    </source>
</evidence>
<keyword evidence="3 6" id="KW-0663">Pyridoxal phosphate</keyword>
<feature type="modified residue" description="N6-(pyridoxal phosphate)lysine" evidence="6">
    <location>
        <position position="72"/>
    </location>
</feature>
<dbReference type="EMBL" id="AP012029">
    <property type="protein sequence ID" value="BAJ63570.1"/>
    <property type="molecule type" value="Genomic_DNA"/>
</dbReference>
<dbReference type="InterPro" id="IPR009006">
    <property type="entry name" value="Ala_racemase/Decarboxylase_C"/>
</dbReference>
<feature type="active site" description="Proton donor" evidence="6">
    <location>
        <position position="363"/>
    </location>
</feature>
<comment type="similarity">
    <text evidence="7">Belongs to the Orn/Lys/Arg decarboxylase class-II family.</text>
</comment>
<dbReference type="CDD" id="cd06828">
    <property type="entry name" value="PLPDE_III_DapDC"/>
    <property type="match status" value="1"/>
</dbReference>
<dbReference type="InterPro" id="IPR022643">
    <property type="entry name" value="De-COase2_C"/>
</dbReference>
<name>E8N556_ANATU</name>
<dbReference type="SUPFAM" id="SSF50621">
    <property type="entry name" value="Alanine racemase C-terminal domain-like"/>
    <property type="match status" value="1"/>
</dbReference>
<dbReference type="STRING" id="926569.ANT_15420"/>
<dbReference type="GO" id="GO:0008836">
    <property type="term" value="F:diaminopimelate decarboxylase activity"/>
    <property type="evidence" value="ECO:0007669"/>
    <property type="project" value="UniProtKB-UniRule"/>
</dbReference>
<accession>E8N556</accession>
<dbReference type="Proteomes" id="UP000008922">
    <property type="component" value="Chromosome"/>
</dbReference>
<evidence type="ECO:0000256" key="8">
    <source>
        <dbReference type="RuleBase" id="RU003738"/>
    </source>
</evidence>
<evidence type="ECO:0000259" key="9">
    <source>
        <dbReference type="Pfam" id="PF00278"/>
    </source>
</evidence>
<keyword evidence="4 8" id="KW-0456">Lyase</keyword>
<dbReference type="EC" id="4.1.1.20" evidence="5 8"/>
<evidence type="ECO:0000256" key="2">
    <source>
        <dbReference type="ARBA" id="ARBA00022793"/>
    </source>
</evidence>
<dbReference type="InterPro" id="IPR002986">
    <property type="entry name" value="DAP_deCOOHase_LysA"/>
</dbReference>
<dbReference type="PRINTS" id="PR01181">
    <property type="entry name" value="DAPDCRBXLASE"/>
</dbReference>
<dbReference type="SUPFAM" id="SSF51419">
    <property type="entry name" value="PLP-binding barrel"/>
    <property type="match status" value="1"/>
</dbReference>
<evidence type="ECO:0000256" key="7">
    <source>
        <dbReference type="RuleBase" id="RU003737"/>
    </source>
</evidence>
<dbReference type="GO" id="GO:0009089">
    <property type="term" value="P:lysine biosynthetic process via diaminopimelate"/>
    <property type="evidence" value="ECO:0007669"/>
    <property type="project" value="UniProtKB-UniRule"/>
</dbReference>
<evidence type="ECO:0000313" key="11">
    <source>
        <dbReference type="EMBL" id="BAJ63570.1"/>
    </source>
</evidence>
<dbReference type="Gene3D" id="3.20.20.10">
    <property type="entry name" value="Alanine racemase"/>
    <property type="match status" value="1"/>
</dbReference>
<evidence type="ECO:0000256" key="4">
    <source>
        <dbReference type="ARBA" id="ARBA00023239"/>
    </source>
</evidence>
<protein>
    <recommendedName>
        <fullName evidence="5 8">Diaminopimelate decarboxylase</fullName>
        <ecNumber evidence="5 8">4.1.1.20</ecNumber>
    </recommendedName>
</protein>
<dbReference type="PRINTS" id="PR01179">
    <property type="entry name" value="ODADCRBXLASE"/>
</dbReference>
<dbReference type="InterPro" id="IPR022644">
    <property type="entry name" value="De-COase2_N"/>
</dbReference>
<evidence type="ECO:0000259" key="10">
    <source>
        <dbReference type="Pfam" id="PF02784"/>
    </source>
</evidence>
<dbReference type="KEGG" id="atm:ANT_15420"/>
<dbReference type="InParanoid" id="E8N556"/>
<comment type="cofactor">
    <cofactor evidence="1 6 8">
        <name>pyridoxal 5'-phosphate</name>
        <dbReference type="ChEBI" id="CHEBI:597326"/>
    </cofactor>
</comment>
<gene>
    <name evidence="11" type="primary">lysA</name>
    <name evidence="11" type="ordered locus">ANT_15420</name>
</gene>
<dbReference type="eggNOG" id="COG0019">
    <property type="taxonomic scope" value="Bacteria"/>
</dbReference>
<dbReference type="PANTHER" id="PTHR43727">
    <property type="entry name" value="DIAMINOPIMELATE DECARBOXYLASE"/>
    <property type="match status" value="1"/>
</dbReference>
<evidence type="ECO:0000256" key="1">
    <source>
        <dbReference type="ARBA" id="ARBA00001933"/>
    </source>
</evidence>
<feature type="domain" description="Orn/DAP/Arg decarboxylase 2 C-terminal" evidence="9">
    <location>
        <begin position="300"/>
        <end position="390"/>
    </location>
</feature>
<dbReference type="Gene3D" id="2.40.37.10">
    <property type="entry name" value="Lyase, Ornithine Decarboxylase, Chain A, domain 1"/>
    <property type="match status" value="1"/>
</dbReference>
<evidence type="ECO:0000313" key="12">
    <source>
        <dbReference type="Proteomes" id="UP000008922"/>
    </source>
</evidence>
<dbReference type="HOGENOM" id="CLU_026444_0_1_0"/>
<dbReference type="NCBIfam" id="TIGR01048">
    <property type="entry name" value="lysA"/>
    <property type="match status" value="1"/>
</dbReference>
<evidence type="ECO:0000256" key="6">
    <source>
        <dbReference type="PIRSR" id="PIRSR600183-50"/>
    </source>
</evidence>
<keyword evidence="12" id="KW-1185">Reference proteome</keyword>
<reference evidence="11 12" key="1">
    <citation type="submission" date="2010-12" db="EMBL/GenBank/DDBJ databases">
        <title>Whole genome sequence of Anaerolinea thermophila UNI-1.</title>
        <authorList>
            <person name="Narita-Yamada S."/>
            <person name="Kishi E."/>
            <person name="Watanabe Y."/>
            <person name="Takasaki K."/>
            <person name="Ankai A."/>
            <person name="Oguchi A."/>
            <person name="Fukui S."/>
            <person name="Takahashi M."/>
            <person name="Yashiro I."/>
            <person name="Hosoyama A."/>
            <person name="Sekiguchi Y."/>
            <person name="Hanada S."/>
            <person name="Fujita N."/>
        </authorList>
    </citation>
    <scope>NUCLEOTIDE SEQUENCE [LARGE SCALE GENOMIC DNA]</scope>
    <source>
        <strain evidence="12">DSM 14523 / JCM 11388 / NBRC 100420 / UNI-1</strain>
    </source>
</reference>
<proteinExistence type="inferred from homology"/>
<dbReference type="AlphaFoldDB" id="E8N556"/>
<dbReference type="OrthoDB" id="9802241at2"/>
<evidence type="ECO:0000256" key="5">
    <source>
        <dbReference type="NCBIfam" id="TIGR01048"/>
    </source>
</evidence>